<evidence type="ECO:0000256" key="1">
    <source>
        <dbReference type="SAM" id="MobiDB-lite"/>
    </source>
</evidence>
<dbReference type="GO" id="GO:0015074">
    <property type="term" value="P:DNA integration"/>
    <property type="evidence" value="ECO:0007669"/>
    <property type="project" value="InterPro"/>
</dbReference>
<dbReference type="PANTHER" id="PTHR46889:SF5">
    <property type="entry name" value="INTEGRASE PROTEIN"/>
    <property type="match status" value="1"/>
</dbReference>
<comment type="caution">
    <text evidence="3">The sequence shown here is derived from an EMBL/GenBank/DDBJ whole genome shotgun (WGS) entry which is preliminary data.</text>
</comment>
<accession>A0A8E1QYH7</accession>
<name>A0A8E1QYH7_9BACT</name>
<dbReference type="AlphaFoldDB" id="A0A8E1QYH7"/>
<dbReference type="PANTHER" id="PTHR46889">
    <property type="entry name" value="TRANSPOSASE INSF FOR INSERTION SEQUENCE IS3B-RELATED"/>
    <property type="match status" value="1"/>
</dbReference>
<protein>
    <submittedName>
        <fullName evidence="3">Transposase</fullName>
    </submittedName>
</protein>
<feature type="region of interest" description="Disordered" evidence="1">
    <location>
        <begin position="261"/>
        <end position="300"/>
    </location>
</feature>
<dbReference type="NCBIfam" id="NF033516">
    <property type="entry name" value="transpos_IS3"/>
    <property type="match status" value="1"/>
</dbReference>
<dbReference type="GO" id="GO:0003676">
    <property type="term" value="F:nucleic acid binding"/>
    <property type="evidence" value="ECO:0007669"/>
    <property type="project" value="InterPro"/>
</dbReference>
<dbReference type="Pfam" id="PF00665">
    <property type="entry name" value="rve"/>
    <property type="match status" value="1"/>
</dbReference>
<dbReference type="InterPro" id="IPR050900">
    <property type="entry name" value="Transposase_IS3/IS150/IS904"/>
</dbReference>
<evidence type="ECO:0000259" key="2">
    <source>
        <dbReference type="PROSITE" id="PS50994"/>
    </source>
</evidence>
<dbReference type="Gene3D" id="3.30.420.10">
    <property type="entry name" value="Ribonuclease H-like superfamily/Ribonuclease H"/>
    <property type="match status" value="1"/>
</dbReference>
<dbReference type="SUPFAM" id="SSF53098">
    <property type="entry name" value="Ribonuclease H-like"/>
    <property type="match status" value="1"/>
</dbReference>
<evidence type="ECO:0000313" key="3">
    <source>
        <dbReference type="EMBL" id="KOO69043.1"/>
    </source>
</evidence>
<dbReference type="InterPro" id="IPR012337">
    <property type="entry name" value="RNaseH-like_sf"/>
</dbReference>
<dbReference type="InterPro" id="IPR001584">
    <property type="entry name" value="Integrase_cat-core"/>
</dbReference>
<dbReference type="EMBL" id="LFQU01000006">
    <property type="protein sequence ID" value="KOO69043.1"/>
    <property type="molecule type" value="Genomic_DNA"/>
</dbReference>
<dbReference type="PROSITE" id="PS50994">
    <property type="entry name" value="INTEGRASE"/>
    <property type="match status" value="1"/>
</dbReference>
<reference evidence="3 4" key="1">
    <citation type="submission" date="2015-06" db="EMBL/GenBank/DDBJ databases">
        <title>Prevotella sp. 109, sp. nov., a novel member of the family Prevotellaceae isolated from human faeces.</title>
        <authorList>
            <person name="Shkoporov A.N."/>
            <person name="Chaplin A.V."/>
            <person name="Kafarskaia L.I."/>
            <person name="Efimov B.A."/>
        </authorList>
    </citation>
    <scope>NUCLEOTIDE SEQUENCE [LARGE SCALE GENOMIC DNA]</scope>
    <source>
        <strain evidence="3 4">109</strain>
    </source>
</reference>
<organism evidence="3 4">
    <name type="scientific">Xylanibacter rarus</name>
    <dbReference type="NCBI Taxonomy" id="1676614"/>
    <lineage>
        <taxon>Bacteria</taxon>
        <taxon>Pseudomonadati</taxon>
        <taxon>Bacteroidota</taxon>
        <taxon>Bacteroidia</taxon>
        <taxon>Bacteroidales</taxon>
        <taxon>Prevotellaceae</taxon>
        <taxon>Xylanibacter</taxon>
    </lineage>
</organism>
<evidence type="ECO:0000313" key="4">
    <source>
        <dbReference type="Proteomes" id="UP000036951"/>
    </source>
</evidence>
<gene>
    <name evidence="3" type="ORF">ACU52_04745</name>
</gene>
<dbReference type="Proteomes" id="UP000036951">
    <property type="component" value="Unassembled WGS sequence"/>
</dbReference>
<keyword evidence="4" id="KW-1185">Reference proteome</keyword>
<proteinExistence type="predicted"/>
<dbReference type="InterPro" id="IPR036397">
    <property type="entry name" value="RNaseH_sf"/>
</dbReference>
<sequence length="300" mass="33858">MEVSSACRLFGRSRQAYYRLRACGVKPSLSERSILEKVDAIRSEAPGIGCRKLWLMLCSVFGRERMPGRDRFFRLLRRRGLVLARPKPRRTTDSNHRYHKWKNLVRGFTPTAANQLWVADITYIPLECGSTCYLHLVTDAYSHKVVGHKVSPSLRASESLDALRQAIAHAVAVRGTDRLDGLVHHSDRGVQYCCDAYIGELGRHGISVSMTEDYNPTDNAVAERVNGIIKQEAVNRRRAFADIATAGEVIGRYIDFYNTRRPHMSIGNNTPETAHAGSGEQKRLWKRKKKVGHGENDNGR</sequence>
<dbReference type="InterPro" id="IPR048020">
    <property type="entry name" value="Transpos_IS3"/>
</dbReference>
<feature type="domain" description="Integrase catalytic" evidence="2">
    <location>
        <begin position="106"/>
        <end position="279"/>
    </location>
</feature>